<proteinExistence type="predicted"/>
<dbReference type="InterPro" id="IPR000014">
    <property type="entry name" value="PAS"/>
</dbReference>
<dbReference type="InterPro" id="IPR013767">
    <property type="entry name" value="PAS_fold"/>
</dbReference>
<dbReference type="InterPro" id="IPR005467">
    <property type="entry name" value="His_kinase_dom"/>
</dbReference>
<evidence type="ECO:0000256" key="7">
    <source>
        <dbReference type="SAM" id="Phobius"/>
    </source>
</evidence>
<dbReference type="SUPFAM" id="SSF55874">
    <property type="entry name" value="ATPase domain of HSP90 chaperone/DNA topoisomerase II/histidine kinase"/>
    <property type="match status" value="1"/>
</dbReference>
<dbReference type="PRINTS" id="PR00344">
    <property type="entry name" value="BCTRLSENSOR"/>
</dbReference>
<feature type="transmembrane region" description="Helical" evidence="7">
    <location>
        <begin position="160"/>
        <end position="179"/>
    </location>
</feature>
<dbReference type="PANTHER" id="PTHR45339">
    <property type="entry name" value="HYBRID SIGNAL TRANSDUCTION HISTIDINE KINASE J"/>
    <property type="match status" value="1"/>
</dbReference>
<dbReference type="SMART" id="SM00448">
    <property type="entry name" value="REC"/>
    <property type="match status" value="1"/>
</dbReference>
<dbReference type="SMART" id="SM00091">
    <property type="entry name" value="PAS"/>
    <property type="match status" value="1"/>
</dbReference>
<accession>Q1Q7V8</accession>
<dbReference type="InterPro" id="IPR035965">
    <property type="entry name" value="PAS-like_dom_sf"/>
</dbReference>
<dbReference type="SMART" id="SM00387">
    <property type="entry name" value="HATPase_c"/>
    <property type="match status" value="1"/>
</dbReference>
<feature type="modified residue" description="4-aspartylphosphate" evidence="5">
    <location>
        <position position="907"/>
    </location>
</feature>
<dbReference type="Proteomes" id="UP000002425">
    <property type="component" value="Chromosome"/>
</dbReference>
<feature type="coiled-coil region" evidence="6">
    <location>
        <begin position="343"/>
        <end position="377"/>
    </location>
</feature>
<keyword evidence="7" id="KW-1133">Transmembrane helix</keyword>
<dbReference type="InterPro" id="IPR036097">
    <property type="entry name" value="HisK_dim/P_sf"/>
</dbReference>
<feature type="domain" description="Histidine kinase" evidence="8">
    <location>
        <begin position="380"/>
        <end position="648"/>
    </location>
</feature>
<evidence type="ECO:0000256" key="2">
    <source>
        <dbReference type="ARBA" id="ARBA00012438"/>
    </source>
</evidence>
<dbReference type="InterPro" id="IPR011006">
    <property type="entry name" value="CheY-like_superfamily"/>
</dbReference>
<evidence type="ECO:0000313" key="11">
    <source>
        <dbReference type="Proteomes" id="UP000002425"/>
    </source>
</evidence>
<organism evidence="10 11">
    <name type="scientific">Psychrobacter cryohalolentis (strain ATCC BAA-1226 / DSM 17306 / VKM B-2378 / K5)</name>
    <dbReference type="NCBI Taxonomy" id="335284"/>
    <lineage>
        <taxon>Bacteria</taxon>
        <taxon>Pseudomonadati</taxon>
        <taxon>Pseudomonadota</taxon>
        <taxon>Gammaproteobacteria</taxon>
        <taxon>Moraxellales</taxon>
        <taxon>Moraxellaceae</taxon>
        <taxon>Psychrobacter</taxon>
    </lineage>
</organism>
<evidence type="ECO:0000256" key="4">
    <source>
        <dbReference type="ARBA" id="ARBA00023012"/>
    </source>
</evidence>
<protein>
    <recommendedName>
        <fullName evidence="2">histidine kinase</fullName>
        <ecNumber evidence="2">2.7.13.3</ecNumber>
    </recommendedName>
</protein>
<dbReference type="EMBL" id="CP000323">
    <property type="protein sequence ID" value="ABE76245.1"/>
    <property type="molecule type" value="Genomic_DNA"/>
</dbReference>
<dbReference type="HOGENOM" id="CLU_304397_0_0_6"/>
<dbReference type="STRING" id="335284.Pcryo_2468"/>
<dbReference type="SUPFAM" id="SSF52172">
    <property type="entry name" value="CheY-like"/>
    <property type="match status" value="1"/>
</dbReference>
<dbReference type="GO" id="GO:0000155">
    <property type="term" value="F:phosphorelay sensor kinase activity"/>
    <property type="evidence" value="ECO:0007669"/>
    <property type="project" value="InterPro"/>
</dbReference>
<dbReference type="InterPro" id="IPR001789">
    <property type="entry name" value="Sig_transdc_resp-reg_receiver"/>
</dbReference>
<keyword evidence="10" id="KW-0808">Transferase</keyword>
<dbReference type="Gene3D" id="3.30.450.20">
    <property type="entry name" value="PAS domain"/>
    <property type="match status" value="1"/>
</dbReference>
<dbReference type="EC" id="2.7.13.3" evidence="2"/>
<keyword evidence="7" id="KW-0812">Transmembrane</keyword>
<dbReference type="PROSITE" id="PS50109">
    <property type="entry name" value="HIS_KIN"/>
    <property type="match status" value="1"/>
</dbReference>
<keyword evidence="7" id="KW-0472">Membrane</keyword>
<keyword evidence="10" id="KW-0418">Kinase</keyword>
<evidence type="ECO:0000259" key="8">
    <source>
        <dbReference type="PROSITE" id="PS50109"/>
    </source>
</evidence>
<gene>
    <name evidence="10" type="ordered locus">Pcryo_2468</name>
</gene>
<feature type="transmembrane region" description="Helical" evidence="7">
    <location>
        <begin position="12"/>
        <end position="30"/>
    </location>
</feature>
<keyword evidence="4" id="KW-0902">Two-component regulatory system</keyword>
<dbReference type="Pfam" id="PF02518">
    <property type="entry name" value="HATPase_c"/>
    <property type="match status" value="1"/>
</dbReference>
<comment type="catalytic activity">
    <reaction evidence="1">
        <text>ATP + protein L-histidine = ADP + protein N-phospho-L-histidine.</text>
        <dbReference type="EC" id="2.7.13.3"/>
    </reaction>
</comment>
<dbReference type="CDD" id="cd17546">
    <property type="entry name" value="REC_hyHK_CKI1_RcsC-like"/>
    <property type="match status" value="1"/>
</dbReference>
<dbReference type="RefSeq" id="WP_011514766.1">
    <property type="nucleotide sequence ID" value="NC_007969.1"/>
</dbReference>
<evidence type="ECO:0000256" key="3">
    <source>
        <dbReference type="ARBA" id="ARBA00022553"/>
    </source>
</evidence>
<dbReference type="KEGG" id="pcr:Pcryo_2468"/>
<dbReference type="AlphaFoldDB" id="Q1Q7V8"/>
<feature type="domain" description="Response regulatory" evidence="9">
    <location>
        <begin position="856"/>
        <end position="972"/>
    </location>
</feature>
<evidence type="ECO:0000256" key="1">
    <source>
        <dbReference type="ARBA" id="ARBA00000085"/>
    </source>
</evidence>
<dbReference type="eggNOG" id="COG5002">
    <property type="taxonomic scope" value="Bacteria"/>
</dbReference>
<dbReference type="eggNOG" id="COG0784">
    <property type="taxonomic scope" value="Bacteria"/>
</dbReference>
<dbReference type="SUPFAM" id="SSF55785">
    <property type="entry name" value="PYP-like sensor domain (PAS domain)"/>
    <property type="match status" value="1"/>
</dbReference>
<name>Q1Q7V8_PSYCK</name>
<dbReference type="GO" id="GO:0006355">
    <property type="term" value="P:regulation of DNA-templated transcription"/>
    <property type="evidence" value="ECO:0007669"/>
    <property type="project" value="InterPro"/>
</dbReference>
<evidence type="ECO:0000256" key="5">
    <source>
        <dbReference type="PROSITE-ProRule" id="PRU00169"/>
    </source>
</evidence>
<keyword evidence="3 5" id="KW-0597">Phosphoprotein</keyword>
<dbReference type="InterPro" id="IPR036890">
    <property type="entry name" value="HATPase_C_sf"/>
</dbReference>
<dbReference type="InterPro" id="IPR004358">
    <property type="entry name" value="Sig_transdc_His_kin-like_C"/>
</dbReference>
<dbReference type="PROSITE" id="PS50110">
    <property type="entry name" value="RESPONSE_REGULATORY"/>
    <property type="match status" value="1"/>
</dbReference>
<evidence type="ECO:0000256" key="6">
    <source>
        <dbReference type="SAM" id="Coils"/>
    </source>
</evidence>
<keyword evidence="11" id="KW-1185">Reference proteome</keyword>
<dbReference type="SUPFAM" id="SSF47384">
    <property type="entry name" value="Homodimeric domain of signal transducing histidine kinase"/>
    <property type="match status" value="1"/>
</dbReference>
<keyword evidence="6" id="KW-0175">Coiled coil</keyword>
<dbReference type="Gene3D" id="3.40.50.2300">
    <property type="match status" value="1"/>
</dbReference>
<dbReference type="Pfam" id="PF00072">
    <property type="entry name" value="Response_reg"/>
    <property type="match status" value="1"/>
</dbReference>
<evidence type="ECO:0000259" key="9">
    <source>
        <dbReference type="PROSITE" id="PS50110"/>
    </source>
</evidence>
<dbReference type="Gene3D" id="3.30.565.10">
    <property type="entry name" value="Histidine kinase-like ATPase, C-terminal domain"/>
    <property type="match status" value="1"/>
</dbReference>
<reference evidence="10" key="1">
    <citation type="submission" date="2006-03" db="EMBL/GenBank/DDBJ databases">
        <title>Complete sequence of chromosome of Psychrobacter cryohalolentis K5.</title>
        <authorList>
            <consortium name="US DOE Joint Genome Institute"/>
            <person name="Copeland A."/>
            <person name="Lucas S."/>
            <person name="Lapidus A."/>
            <person name="Barry K."/>
            <person name="Detter J.C."/>
            <person name="Glavina del Rio T."/>
            <person name="Hammon N."/>
            <person name="Israni S."/>
            <person name="Dalin E."/>
            <person name="Tice H."/>
            <person name="Pitluck S."/>
            <person name="Brettin T."/>
            <person name="Bruce D."/>
            <person name="Han C."/>
            <person name="Tapia R."/>
            <person name="Sims D.R."/>
            <person name="Gilna P."/>
            <person name="Schmutz J."/>
            <person name="Larimer F."/>
            <person name="Land M."/>
            <person name="Hauser L."/>
            <person name="Kyrpides N."/>
            <person name="Kim E."/>
            <person name="Richardson P."/>
        </authorList>
    </citation>
    <scope>NUCLEOTIDE SEQUENCE</scope>
    <source>
        <strain evidence="10">K5</strain>
    </source>
</reference>
<evidence type="ECO:0000313" key="10">
    <source>
        <dbReference type="EMBL" id="ABE76245.1"/>
    </source>
</evidence>
<dbReference type="PANTHER" id="PTHR45339:SF1">
    <property type="entry name" value="HYBRID SIGNAL TRANSDUCTION HISTIDINE KINASE J"/>
    <property type="match status" value="1"/>
</dbReference>
<dbReference type="Gene3D" id="1.10.287.130">
    <property type="match status" value="1"/>
</dbReference>
<sequence length="974" mass="111354">MPQFQSLQRLLAFYTLTLLAMLSLYYFIMFHEMKNESKQHSVETFHTLQYQISELNNPINPAVKKIVEKPFLAGISYQLIFMMPSGQTFIYHQTEADEPEFTGIMFPSIETSLLSNKNTHSTYTLSNEKLVGTIELKSGHKFYTILRHKPLDVNWVSYRYWLPLMTAIMFFTLALLYTLKRRANWVQLLLYTDNLSSHAKEAYTPPPFVSKESTPEFLQLGHALSRINYQLHNNHRHITTLKHRLERLVDHAPLPMLMIMRQGQISFFNQRFEQVFSTAFQNDSNYKLTDFVFTEDESTQLLLQQLESLRVTRTFMVYGLANKKAYQLHITPWFGEHGQVHGFTVLLNNVNDLTSQNEQLQQQNIEIQRQLDEFNALKSSMGHDLRLPLEAMIDTLEPIDTSVLTVKEHQIVNTLIETSHAMLIMLNEMLDIGEIEVRKTRLNIETVDIYKIGQHVSHLVTKDARQHGLELLYFFTPDCPRLIDTDHKRLQTILRNLLDNAIRYTSSGYVVLTIEAVNTEQLSAKNTILVNDLVNGTTNKLVPDNTNRKTNPAHDWVRFSIQDSGIGLETTQRDKLHSYFNQTAQLENTQLDQSSYSQKASQIHTQVSQADVGLTTAHSFAKLLGGFIELHSTPDVGSTFDLYLPCQNPNYQPIYHLNQQLTRLHLIAIINQPLAAEHLKRLCTHLSITVTIFTSTDSVTLQQLNDELMQNQRTLAPILLLDYDYYESITLALSNQLKDEKSIHANMVEEQIKEEDLANTLSSNIDRQHTLNHLLANVSLPKILLSMKSERRIASMLLDRCDGFLTKPLDVNLLLSELLRLTLPTRQILIQAADIKYNDSVVVSADNRSNEIISPLILVVEDSPTNQKIACKMLAKLGYRSVVAEDGQQALDILQAQRQEIDLILMDCRMPVMDGLQATQAIRAQGDDIPIVALTANNTEEDRSACLKVGMDEFLAKPINKDKLQDVLTALIKP</sequence>
<dbReference type="InterPro" id="IPR003594">
    <property type="entry name" value="HATPase_dom"/>
</dbReference>
<dbReference type="Pfam" id="PF00989">
    <property type="entry name" value="PAS"/>
    <property type="match status" value="1"/>
</dbReference>